<dbReference type="GO" id="GO:0008270">
    <property type="term" value="F:zinc ion binding"/>
    <property type="evidence" value="ECO:0007669"/>
    <property type="project" value="InterPro"/>
</dbReference>
<feature type="region of interest" description="Disordered" evidence="1">
    <location>
        <begin position="15"/>
        <end position="46"/>
    </location>
</feature>
<dbReference type="Proteomes" id="UP001152320">
    <property type="component" value="Chromosome 21"/>
</dbReference>
<evidence type="ECO:0000313" key="2">
    <source>
        <dbReference type="EMBL" id="KAJ8021764.1"/>
    </source>
</evidence>
<dbReference type="InterPro" id="IPR036875">
    <property type="entry name" value="Znf_CCHC_sf"/>
</dbReference>
<name>A0A9Q0YJS6_HOLLE</name>
<feature type="compositionally biased region" description="Basic and acidic residues" evidence="1">
    <location>
        <begin position="60"/>
        <end position="74"/>
    </location>
</feature>
<dbReference type="AlphaFoldDB" id="A0A9Q0YJS6"/>
<evidence type="ECO:0000313" key="3">
    <source>
        <dbReference type="Proteomes" id="UP001152320"/>
    </source>
</evidence>
<dbReference type="EMBL" id="JAIZAY010000021">
    <property type="protein sequence ID" value="KAJ8021764.1"/>
    <property type="molecule type" value="Genomic_DNA"/>
</dbReference>
<dbReference type="SUPFAM" id="SSF57756">
    <property type="entry name" value="Retrovirus zinc finger-like domains"/>
    <property type="match status" value="1"/>
</dbReference>
<feature type="region of interest" description="Disordered" evidence="1">
    <location>
        <begin position="60"/>
        <end position="91"/>
    </location>
</feature>
<gene>
    <name evidence="2" type="ORF">HOLleu_39056</name>
</gene>
<proteinExistence type="predicted"/>
<accession>A0A9Q0YJS6</accession>
<reference evidence="2" key="1">
    <citation type="submission" date="2021-10" db="EMBL/GenBank/DDBJ databases">
        <title>Tropical sea cucumber genome reveals ecological adaptation and Cuvierian tubules defense mechanism.</title>
        <authorList>
            <person name="Chen T."/>
        </authorList>
    </citation>
    <scope>NUCLEOTIDE SEQUENCE</scope>
    <source>
        <strain evidence="2">Nanhai2018</strain>
        <tissue evidence="2">Muscle</tissue>
    </source>
</reference>
<organism evidence="2 3">
    <name type="scientific">Holothuria leucospilota</name>
    <name type="common">Black long sea cucumber</name>
    <name type="synonym">Mertensiothuria leucospilota</name>
    <dbReference type="NCBI Taxonomy" id="206669"/>
    <lineage>
        <taxon>Eukaryota</taxon>
        <taxon>Metazoa</taxon>
        <taxon>Echinodermata</taxon>
        <taxon>Eleutherozoa</taxon>
        <taxon>Echinozoa</taxon>
        <taxon>Holothuroidea</taxon>
        <taxon>Aspidochirotacea</taxon>
        <taxon>Aspidochirotida</taxon>
        <taxon>Holothuriidae</taxon>
        <taxon>Holothuria</taxon>
    </lineage>
</organism>
<protein>
    <submittedName>
        <fullName evidence="2">Uncharacterized protein</fullName>
    </submittedName>
</protein>
<keyword evidence="3" id="KW-1185">Reference proteome</keyword>
<feature type="compositionally biased region" description="Basic and acidic residues" evidence="1">
    <location>
        <begin position="36"/>
        <end position="45"/>
    </location>
</feature>
<evidence type="ECO:0000256" key="1">
    <source>
        <dbReference type="SAM" id="MobiDB-lite"/>
    </source>
</evidence>
<comment type="caution">
    <text evidence="2">The sequence shown here is derived from an EMBL/GenBank/DDBJ whole genome shotgun (WGS) entry which is preliminary data.</text>
</comment>
<sequence>MQLIRVTEQELVESQRFHQVVPQPKPQTAHAAQTQKRQDKEKTADSDLQALLKKTEERLARLETTADKGERKENSPQTNNQGKDGPRGKGPIKCYRFGQGGHIVRHCKNPPTTEWAAWHLNSQGTLPGCARRTKYSFVNPFGGTFMSVLERYLPYWMGSVMFQWTVRI</sequence>
<dbReference type="GO" id="GO:0003676">
    <property type="term" value="F:nucleic acid binding"/>
    <property type="evidence" value="ECO:0007669"/>
    <property type="project" value="InterPro"/>
</dbReference>